<dbReference type="GO" id="GO:0003677">
    <property type="term" value="F:DNA binding"/>
    <property type="evidence" value="ECO:0007669"/>
    <property type="project" value="UniProtKB-KW"/>
</dbReference>
<dbReference type="EMBL" id="BSCI01000009">
    <property type="protein sequence ID" value="GLG87171.1"/>
    <property type="molecule type" value="Genomic_DNA"/>
</dbReference>
<dbReference type="GO" id="GO:0003700">
    <property type="term" value="F:DNA-binding transcription factor activity"/>
    <property type="evidence" value="ECO:0007669"/>
    <property type="project" value="TreeGrafter"/>
</dbReference>
<dbReference type="Pfam" id="PF01381">
    <property type="entry name" value="HTH_3"/>
    <property type="match status" value="1"/>
</dbReference>
<reference evidence="3" key="1">
    <citation type="submission" date="2022-09" db="EMBL/GenBank/DDBJ databases">
        <title>Draft genome sequence of Coprococcus comes strain 31264.</title>
        <authorList>
            <person name="Atsushi H."/>
            <person name="Moriya O."/>
            <person name="Mitsuo S."/>
        </authorList>
    </citation>
    <scope>NUCLEOTIDE SEQUENCE</scope>
    <source>
        <strain evidence="3">JCM 31264</strain>
    </source>
</reference>
<dbReference type="InterPro" id="IPR010982">
    <property type="entry name" value="Lambda_DNA-bd_dom_sf"/>
</dbReference>
<dbReference type="GO" id="GO:0005829">
    <property type="term" value="C:cytosol"/>
    <property type="evidence" value="ECO:0007669"/>
    <property type="project" value="TreeGrafter"/>
</dbReference>
<sequence>MKGIGRCIRKYRERAGITQEQLAEKVNISTNHLGAIEREVKTPTMDTFVKILNVIGAEPNEALKEVVPVVWKEDISMLEEKLSELTPTQRENVIHILNLIIKEITA</sequence>
<evidence type="ECO:0000259" key="2">
    <source>
        <dbReference type="PROSITE" id="PS50943"/>
    </source>
</evidence>
<keyword evidence="1" id="KW-0238">DNA-binding</keyword>
<feature type="domain" description="HTH cro/C1-type" evidence="2">
    <location>
        <begin position="8"/>
        <end position="62"/>
    </location>
</feature>
<accession>A0AA37QKA7</accession>
<dbReference type="PANTHER" id="PTHR46797">
    <property type="entry name" value="HTH-TYPE TRANSCRIPTIONAL REGULATOR"/>
    <property type="match status" value="1"/>
</dbReference>
<comment type="caution">
    <text evidence="3">The sequence shown here is derived from an EMBL/GenBank/DDBJ whole genome shotgun (WGS) entry which is preliminary data.</text>
</comment>
<dbReference type="Gene3D" id="1.10.260.40">
    <property type="entry name" value="lambda repressor-like DNA-binding domains"/>
    <property type="match status" value="1"/>
</dbReference>
<organism evidence="3 4">
    <name type="scientific">Coprococcus comes</name>
    <dbReference type="NCBI Taxonomy" id="410072"/>
    <lineage>
        <taxon>Bacteria</taxon>
        <taxon>Bacillati</taxon>
        <taxon>Bacillota</taxon>
        <taxon>Clostridia</taxon>
        <taxon>Lachnospirales</taxon>
        <taxon>Lachnospiraceae</taxon>
        <taxon>Coprococcus</taxon>
    </lineage>
</organism>
<dbReference type="SUPFAM" id="SSF47413">
    <property type="entry name" value="lambda repressor-like DNA-binding domains"/>
    <property type="match status" value="1"/>
</dbReference>
<dbReference type="InterPro" id="IPR001387">
    <property type="entry name" value="Cro/C1-type_HTH"/>
</dbReference>
<dbReference type="InterPro" id="IPR050807">
    <property type="entry name" value="TransReg_Diox_bact_type"/>
</dbReference>
<dbReference type="Proteomes" id="UP001145109">
    <property type="component" value="Unassembled WGS sequence"/>
</dbReference>
<dbReference type="AlphaFoldDB" id="A0AA37QKA7"/>
<proteinExistence type="predicted"/>
<gene>
    <name evidence="3" type="ORF">comes_17160</name>
</gene>
<dbReference type="PROSITE" id="PS50943">
    <property type="entry name" value="HTH_CROC1"/>
    <property type="match status" value="1"/>
</dbReference>
<evidence type="ECO:0000313" key="3">
    <source>
        <dbReference type="EMBL" id="GLG87171.1"/>
    </source>
</evidence>
<evidence type="ECO:0000313" key="4">
    <source>
        <dbReference type="Proteomes" id="UP001145109"/>
    </source>
</evidence>
<dbReference type="SMART" id="SM00530">
    <property type="entry name" value="HTH_XRE"/>
    <property type="match status" value="1"/>
</dbReference>
<dbReference type="RefSeq" id="WP_055248390.1">
    <property type="nucleotide sequence ID" value="NZ_BSCI01000009.1"/>
</dbReference>
<dbReference type="CDD" id="cd00093">
    <property type="entry name" value="HTH_XRE"/>
    <property type="match status" value="1"/>
</dbReference>
<protein>
    <recommendedName>
        <fullName evidence="2">HTH cro/C1-type domain-containing protein</fullName>
    </recommendedName>
</protein>
<dbReference type="PANTHER" id="PTHR46797:SF2">
    <property type="entry name" value="TRANSCRIPTIONAL REGULATOR"/>
    <property type="match status" value="1"/>
</dbReference>
<name>A0AA37QKA7_9FIRM</name>
<evidence type="ECO:0000256" key="1">
    <source>
        <dbReference type="ARBA" id="ARBA00023125"/>
    </source>
</evidence>
<reference evidence="3" key="2">
    <citation type="submission" date="2022-11" db="EMBL/GenBank/DDBJ databases">
        <title>Draft genome sequence of Coprococcus comes strain 31264.</title>
        <authorList>
            <person name="Hisatomi A."/>
            <person name="Ohkuma M."/>
            <person name="Sakamoto M."/>
        </authorList>
    </citation>
    <scope>NUCLEOTIDE SEQUENCE</scope>
    <source>
        <strain evidence="3">JCM 31264</strain>
    </source>
</reference>